<evidence type="ECO:0000256" key="1">
    <source>
        <dbReference type="SAM" id="MobiDB-lite"/>
    </source>
</evidence>
<name>A0A154PE68_DUFNO</name>
<reference evidence="2 3" key="1">
    <citation type="submission" date="2015-07" db="EMBL/GenBank/DDBJ databases">
        <title>The genome of Dufourea novaeangliae.</title>
        <authorList>
            <person name="Pan H."/>
            <person name="Kapheim K."/>
        </authorList>
    </citation>
    <scope>NUCLEOTIDE SEQUENCE [LARGE SCALE GENOMIC DNA]</scope>
    <source>
        <strain evidence="2">0120121106</strain>
        <tissue evidence="2">Whole body</tissue>
    </source>
</reference>
<keyword evidence="3" id="KW-1185">Reference proteome</keyword>
<dbReference type="EMBL" id="KQ434886">
    <property type="protein sequence ID" value="KZC10166.1"/>
    <property type="molecule type" value="Genomic_DNA"/>
</dbReference>
<proteinExistence type="predicted"/>
<dbReference type="AlphaFoldDB" id="A0A154PE68"/>
<gene>
    <name evidence="2" type="ORF">WN55_01149</name>
</gene>
<organism evidence="2 3">
    <name type="scientific">Dufourea novaeangliae</name>
    <name type="common">Sweat bee</name>
    <dbReference type="NCBI Taxonomy" id="178035"/>
    <lineage>
        <taxon>Eukaryota</taxon>
        <taxon>Metazoa</taxon>
        <taxon>Ecdysozoa</taxon>
        <taxon>Arthropoda</taxon>
        <taxon>Hexapoda</taxon>
        <taxon>Insecta</taxon>
        <taxon>Pterygota</taxon>
        <taxon>Neoptera</taxon>
        <taxon>Endopterygota</taxon>
        <taxon>Hymenoptera</taxon>
        <taxon>Apocrita</taxon>
        <taxon>Aculeata</taxon>
        <taxon>Apoidea</taxon>
        <taxon>Anthophila</taxon>
        <taxon>Halictidae</taxon>
        <taxon>Rophitinae</taxon>
        <taxon>Dufourea</taxon>
    </lineage>
</organism>
<feature type="region of interest" description="Disordered" evidence="1">
    <location>
        <begin position="16"/>
        <end position="78"/>
    </location>
</feature>
<dbReference type="Proteomes" id="UP000076502">
    <property type="component" value="Unassembled WGS sequence"/>
</dbReference>
<evidence type="ECO:0000313" key="2">
    <source>
        <dbReference type="EMBL" id="KZC10166.1"/>
    </source>
</evidence>
<feature type="compositionally biased region" description="Basic residues" evidence="1">
    <location>
        <begin position="16"/>
        <end position="25"/>
    </location>
</feature>
<evidence type="ECO:0000313" key="3">
    <source>
        <dbReference type="Proteomes" id="UP000076502"/>
    </source>
</evidence>
<accession>A0A154PE68</accession>
<protein>
    <submittedName>
        <fullName evidence="2">Uncharacterized protein</fullName>
    </submittedName>
</protein>
<sequence>MRMDLGVNSRRVYRALARRKQRKRQEFHAGVGRNRRDERSRMFSVKRAREMSSNTCNGASDGWRKEEGSGLENGLPKA</sequence>